<feature type="domain" description="Type I restriction modification DNA specificity" evidence="4">
    <location>
        <begin position="205"/>
        <end position="359"/>
    </location>
</feature>
<dbReference type="EMBL" id="QEKT01000009">
    <property type="protein sequence ID" value="PVY83102.1"/>
    <property type="molecule type" value="Genomic_DNA"/>
</dbReference>
<keyword evidence="6" id="KW-1185">Reference proteome</keyword>
<dbReference type="GO" id="GO:0003677">
    <property type="term" value="F:DNA binding"/>
    <property type="evidence" value="ECO:0007669"/>
    <property type="project" value="UniProtKB-KW"/>
</dbReference>
<evidence type="ECO:0000313" key="5">
    <source>
        <dbReference type="EMBL" id="PVY83102.1"/>
    </source>
</evidence>
<evidence type="ECO:0000259" key="4">
    <source>
        <dbReference type="Pfam" id="PF01420"/>
    </source>
</evidence>
<proteinExistence type="inferred from homology"/>
<dbReference type="SUPFAM" id="SSF116734">
    <property type="entry name" value="DNA methylase specificity domain"/>
    <property type="match status" value="2"/>
</dbReference>
<dbReference type="RefSeq" id="WP_089939334.1">
    <property type="nucleotide sequence ID" value="NZ_CAKOEX010000009.1"/>
</dbReference>
<evidence type="ECO:0000256" key="2">
    <source>
        <dbReference type="ARBA" id="ARBA00022747"/>
    </source>
</evidence>
<dbReference type="AlphaFoldDB" id="A0A2U1D6D9"/>
<keyword evidence="3" id="KW-0238">DNA-binding</keyword>
<keyword evidence="2" id="KW-0680">Restriction system</keyword>
<protein>
    <submittedName>
        <fullName evidence="5">Type I restriction modification DNA specificity protein</fullName>
    </submittedName>
</protein>
<comment type="caution">
    <text evidence="5">The sequence shown here is derived from an EMBL/GenBank/DDBJ whole genome shotgun (WGS) entry which is preliminary data.</text>
</comment>
<accession>A0A2U1D6D9</accession>
<feature type="domain" description="Type I restriction modification DNA specificity" evidence="4">
    <location>
        <begin position="23"/>
        <end position="177"/>
    </location>
</feature>
<dbReference type="Gene3D" id="3.90.220.20">
    <property type="entry name" value="DNA methylase specificity domains"/>
    <property type="match status" value="2"/>
</dbReference>
<comment type="similarity">
    <text evidence="1">Belongs to the type-I restriction system S methylase family.</text>
</comment>
<dbReference type="OrthoDB" id="1691238at2"/>
<dbReference type="Pfam" id="PF01420">
    <property type="entry name" value="Methylase_S"/>
    <property type="match status" value="2"/>
</dbReference>
<reference evidence="5 6" key="1">
    <citation type="submission" date="2018-04" db="EMBL/GenBank/DDBJ databases">
        <title>Genomic Encyclopedia of Type Strains, Phase IV (KMG-IV): sequencing the most valuable type-strain genomes for metagenomic binning, comparative biology and taxonomic classification.</title>
        <authorList>
            <person name="Goeker M."/>
        </authorList>
    </citation>
    <scope>NUCLEOTIDE SEQUENCE [LARGE SCALE GENOMIC DNA]</scope>
    <source>
        <strain evidence="5 6">DSM 28795</strain>
    </source>
</reference>
<dbReference type="InterPro" id="IPR000055">
    <property type="entry name" value="Restrct_endonuc_typeI_TRD"/>
</dbReference>
<sequence>MSPNSNVEKRVRAKYPDIEIKKILLSQIFNKIGRGNISRQKDLIPSKNGVNLIVQKNVDNGYSGNFELGENRIFKAQSIIIGRQTGWVYYQPEKFMTTDGVLVLESDFQITDSQGLYLASAVNKQMGPFGYNNPVSVAKLKKLDIYLPFSSNGMIAFDYMEAYIKELEAERIKELEAYLVATGLNDYVLTDEEEKVLGHLKSGEIEWGVFKITDVFNITNTHNILKKDIVPDSGSTPYVTAGENNNGVSTCITYDLGKIERGNSILIAGKTMVVTYQPQDFFSNDSHNLSLNLRENNRYEKNTQLFLVSSLKAALFHKYEWGNSISSKKIKSDYISLPINNDKRPNYQIMSVYIKAIEKLVIKGVVEWKNKQIEATRDVANSD</sequence>
<name>A0A2U1D6D9_9LACO</name>
<evidence type="ECO:0000256" key="3">
    <source>
        <dbReference type="ARBA" id="ARBA00023125"/>
    </source>
</evidence>
<gene>
    <name evidence="5" type="ORF">C7384_10950</name>
</gene>
<dbReference type="GO" id="GO:0009307">
    <property type="term" value="P:DNA restriction-modification system"/>
    <property type="evidence" value="ECO:0007669"/>
    <property type="project" value="UniProtKB-KW"/>
</dbReference>
<dbReference type="Proteomes" id="UP000245433">
    <property type="component" value="Unassembled WGS sequence"/>
</dbReference>
<evidence type="ECO:0000313" key="6">
    <source>
        <dbReference type="Proteomes" id="UP000245433"/>
    </source>
</evidence>
<dbReference type="InterPro" id="IPR044946">
    <property type="entry name" value="Restrct_endonuc_typeI_TRD_sf"/>
</dbReference>
<evidence type="ECO:0000256" key="1">
    <source>
        <dbReference type="ARBA" id="ARBA00010923"/>
    </source>
</evidence>
<organism evidence="5 6">
    <name type="scientific">Convivina intestini</name>
    <dbReference type="NCBI Taxonomy" id="1505726"/>
    <lineage>
        <taxon>Bacteria</taxon>
        <taxon>Bacillati</taxon>
        <taxon>Bacillota</taxon>
        <taxon>Bacilli</taxon>
        <taxon>Lactobacillales</taxon>
        <taxon>Lactobacillaceae</taxon>
        <taxon>Convivina</taxon>
    </lineage>
</organism>